<dbReference type="InterPro" id="IPR036188">
    <property type="entry name" value="FAD/NAD-bd_sf"/>
</dbReference>
<dbReference type="PANTHER" id="PTHR46972">
    <property type="entry name" value="MONOOXYGENASE ASQM-RELATED"/>
    <property type="match status" value="1"/>
</dbReference>
<dbReference type="GO" id="GO:0004497">
    <property type="term" value="F:monooxygenase activity"/>
    <property type="evidence" value="ECO:0007669"/>
    <property type="project" value="UniProtKB-KW"/>
</dbReference>
<dbReference type="AlphaFoldDB" id="A0AAV5AV32"/>
<evidence type="ECO:0000256" key="3">
    <source>
        <dbReference type="ARBA" id="ARBA00023002"/>
    </source>
</evidence>
<feature type="domain" description="FAD-binding" evidence="5">
    <location>
        <begin position="294"/>
        <end position="349"/>
    </location>
</feature>
<accession>A0AAV5AV32</accession>
<keyword evidence="1" id="KW-0285">Flavoprotein</keyword>
<evidence type="ECO:0000259" key="5">
    <source>
        <dbReference type="Pfam" id="PF01494"/>
    </source>
</evidence>
<comment type="caution">
    <text evidence="6">The sequence shown here is derived from an EMBL/GenBank/DDBJ whole genome shotgun (WGS) entry which is preliminary data.</text>
</comment>
<evidence type="ECO:0000256" key="4">
    <source>
        <dbReference type="ARBA" id="ARBA00023033"/>
    </source>
</evidence>
<dbReference type="Pfam" id="PF01494">
    <property type="entry name" value="FAD_binding_3"/>
    <property type="match status" value="2"/>
</dbReference>
<evidence type="ECO:0000313" key="7">
    <source>
        <dbReference type="Proteomes" id="UP001050691"/>
    </source>
</evidence>
<sequence>MSLRIAIIGAGPGGTTLARLLQTNNVNCTIFDLDDSNLSRSQGGSLDLHPETGQLALKEAGLFDEFTKYMRLEGSALRILNPSGNILLDIKGDSPRAEMRPEIDRSQLRDLLINSLKPGTIQWEKKLVNIESKLNGKFDLHFADRTVEQDYDLVIGADGAWSKVRKALTDVKPFYSGIFGIETRIEDVNNRFPATGELIGTGSCFFLGEGKGLLAQRNSDRSARIYAMLRVSEDWSGSCGIDWQNRNAAVEGLLSQQFDHWDEKGKLWVRNGDEVFLRPLYMLPIGFKWTPKSGVTLLGDAAHLMTPFAGVGVNLAMADALDLSKAIIPAYRNEISLSAALEQYENKMYERSGESAQRTMNNLNLMFSGETAENIANTFKQFMLGDGDR</sequence>
<dbReference type="SUPFAM" id="SSF51905">
    <property type="entry name" value="FAD/NAD(P)-binding domain"/>
    <property type="match status" value="1"/>
</dbReference>
<organism evidence="6 7">
    <name type="scientific">Clathrus columnatus</name>
    <dbReference type="NCBI Taxonomy" id="1419009"/>
    <lineage>
        <taxon>Eukaryota</taxon>
        <taxon>Fungi</taxon>
        <taxon>Dikarya</taxon>
        <taxon>Basidiomycota</taxon>
        <taxon>Agaricomycotina</taxon>
        <taxon>Agaricomycetes</taxon>
        <taxon>Phallomycetidae</taxon>
        <taxon>Phallales</taxon>
        <taxon>Clathraceae</taxon>
        <taxon>Clathrus</taxon>
    </lineage>
</organism>
<dbReference type="EMBL" id="BPWL01000013">
    <property type="protein sequence ID" value="GJJ16176.1"/>
    <property type="molecule type" value="Genomic_DNA"/>
</dbReference>
<proteinExistence type="inferred from homology"/>
<dbReference type="Proteomes" id="UP001050691">
    <property type="component" value="Unassembled WGS sequence"/>
</dbReference>
<dbReference type="InterPro" id="IPR043683">
    <property type="entry name" value="TetX_monooxygenase"/>
</dbReference>
<keyword evidence="7" id="KW-1185">Reference proteome</keyword>
<protein>
    <recommendedName>
        <fullName evidence="5">FAD-binding domain-containing protein</fullName>
    </recommendedName>
</protein>
<feature type="domain" description="FAD-binding" evidence="5">
    <location>
        <begin position="5"/>
        <end position="168"/>
    </location>
</feature>
<dbReference type="GO" id="GO:0046677">
    <property type="term" value="P:response to antibiotic"/>
    <property type="evidence" value="ECO:0007669"/>
    <property type="project" value="InterPro"/>
</dbReference>
<keyword evidence="4" id="KW-0503">Monooxygenase</keyword>
<evidence type="ECO:0000256" key="1">
    <source>
        <dbReference type="ARBA" id="ARBA00022630"/>
    </source>
</evidence>
<dbReference type="Gene3D" id="3.50.50.60">
    <property type="entry name" value="FAD/NAD(P)-binding domain"/>
    <property type="match status" value="1"/>
</dbReference>
<name>A0AAV5AV32_9AGAM</name>
<dbReference type="HAMAP" id="MF_00845">
    <property type="entry name" value="TetX_monooxygenase"/>
    <property type="match status" value="1"/>
</dbReference>
<keyword evidence="3" id="KW-0560">Oxidoreductase</keyword>
<dbReference type="GO" id="GO:0071949">
    <property type="term" value="F:FAD binding"/>
    <property type="evidence" value="ECO:0007669"/>
    <property type="project" value="InterPro"/>
</dbReference>
<gene>
    <name evidence="6" type="ORF">Clacol_010456</name>
</gene>
<keyword evidence="2" id="KW-0274">FAD</keyword>
<dbReference type="InterPro" id="IPR002938">
    <property type="entry name" value="FAD-bd"/>
</dbReference>
<evidence type="ECO:0000313" key="6">
    <source>
        <dbReference type="EMBL" id="GJJ16176.1"/>
    </source>
</evidence>
<dbReference type="PRINTS" id="PR00420">
    <property type="entry name" value="RNGMNOXGNASE"/>
</dbReference>
<evidence type="ECO:0000256" key="2">
    <source>
        <dbReference type="ARBA" id="ARBA00022827"/>
    </source>
</evidence>
<dbReference type="PANTHER" id="PTHR46972:SF1">
    <property type="entry name" value="FAD DEPENDENT OXIDOREDUCTASE DOMAIN-CONTAINING PROTEIN"/>
    <property type="match status" value="1"/>
</dbReference>
<reference evidence="6" key="1">
    <citation type="submission" date="2021-10" db="EMBL/GenBank/DDBJ databases">
        <title>De novo Genome Assembly of Clathrus columnatus (Basidiomycota, Fungi) Using Illumina and Nanopore Sequence Data.</title>
        <authorList>
            <person name="Ogiso-Tanaka E."/>
            <person name="Itagaki H."/>
            <person name="Hosoya T."/>
            <person name="Hosaka K."/>
        </authorList>
    </citation>
    <scope>NUCLEOTIDE SEQUENCE</scope>
    <source>
        <strain evidence="6">MO-923</strain>
    </source>
</reference>